<feature type="chain" id="PRO_5025374901" evidence="2">
    <location>
        <begin position="17"/>
        <end position="125"/>
    </location>
</feature>
<dbReference type="EMBL" id="ML977311">
    <property type="protein sequence ID" value="KAF2122304.1"/>
    <property type="molecule type" value="Genomic_DNA"/>
</dbReference>
<evidence type="ECO:0000256" key="1">
    <source>
        <dbReference type="SAM" id="MobiDB-lite"/>
    </source>
</evidence>
<protein>
    <submittedName>
        <fullName evidence="3">Uncharacterized protein</fullName>
    </submittedName>
</protein>
<reference evidence="3" key="1">
    <citation type="journal article" date="2020" name="Stud. Mycol.">
        <title>101 Dothideomycetes genomes: a test case for predicting lifestyles and emergence of pathogens.</title>
        <authorList>
            <person name="Haridas S."/>
            <person name="Albert R."/>
            <person name="Binder M."/>
            <person name="Bloem J."/>
            <person name="Labutti K."/>
            <person name="Salamov A."/>
            <person name="Andreopoulos B."/>
            <person name="Baker S."/>
            <person name="Barry K."/>
            <person name="Bills G."/>
            <person name="Bluhm B."/>
            <person name="Cannon C."/>
            <person name="Castanera R."/>
            <person name="Culley D."/>
            <person name="Daum C."/>
            <person name="Ezra D."/>
            <person name="Gonzalez J."/>
            <person name="Henrissat B."/>
            <person name="Kuo A."/>
            <person name="Liang C."/>
            <person name="Lipzen A."/>
            <person name="Lutzoni F."/>
            <person name="Magnuson J."/>
            <person name="Mondo S."/>
            <person name="Nolan M."/>
            <person name="Ohm R."/>
            <person name="Pangilinan J."/>
            <person name="Park H.-J."/>
            <person name="Ramirez L."/>
            <person name="Alfaro M."/>
            <person name="Sun H."/>
            <person name="Tritt A."/>
            <person name="Yoshinaga Y."/>
            <person name="Zwiers L.-H."/>
            <person name="Turgeon B."/>
            <person name="Goodwin S."/>
            <person name="Spatafora J."/>
            <person name="Crous P."/>
            <person name="Grigoriev I."/>
        </authorList>
    </citation>
    <scope>NUCLEOTIDE SEQUENCE</scope>
    <source>
        <strain evidence="3">CBS 627.86</strain>
    </source>
</reference>
<keyword evidence="2" id="KW-0732">Signal</keyword>
<name>A0A6A5ZTH9_9PLEO</name>
<gene>
    <name evidence="3" type="ORF">BDV96DRAFT_663318</name>
</gene>
<accession>A0A6A5ZTH9</accession>
<evidence type="ECO:0000313" key="4">
    <source>
        <dbReference type="Proteomes" id="UP000799770"/>
    </source>
</evidence>
<feature type="region of interest" description="Disordered" evidence="1">
    <location>
        <begin position="105"/>
        <end position="125"/>
    </location>
</feature>
<evidence type="ECO:0000256" key="2">
    <source>
        <dbReference type="SAM" id="SignalP"/>
    </source>
</evidence>
<sequence>MKLLMIVAAFAAFATAAPQVGSVDVAASVPLPVAARDTNCDECADIYRYCMDTSVSWLLNDDKSKINWQNDHCTWICAKRTCVQHEHCKNSCGWDKCDYSNFQNERPATPVGFKPPSPYEDKRNT</sequence>
<organism evidence="3 4">
    <name type="scientific">Lophiotrema nucula</name>
    <dbReference type="NCBI Taxonomy" id="690887"/>
    <lineage>
        <taxon>Eukaryota</taxon>
        <taxon>Fungi</taxon>
        <taxon>Dikarya</taxon>
        <taxon>Ascomycota</taxon>
        <taxon>Pezizomycotina</taxon>
        <taxon>Dothideomycetes</taxon>
        <taxon>Pleosporomycetidae</taxon>
        <taxon>Pleosporales</taxon>
        <taxon>Lophiotremataceae</taxon>
        <taxon>Lophiotrema</taxon>
    </lineage>
</organism>
<evidence type="ECO:0000313" key="3">
    <source>
        <dbReference type="EMBL" id="KAF2122304.1"/>
    </source>
</evidence>
<proteinExistence type="predicted"/>
<dbReference type="AlphaFoldDB" id="A0A6A5ZTH9"/>
<dbReference type="Proteomes" id="UP000799770">
    <property type="component" value="Unassembled WGS sequence"/>
</dbReference>
<feature type="signal peptide" evidence="2">
    <location>
        <begin position="1"/>
        <end position="16"/>
    </location>
</feature>
<keyword evidence="4" id="KW-1185">Reference proteome</keyword>